<evidence type="ECO:0000256" key="1">
    <source>
        <dbReference type="ARBA" id="ARBA00022679"/>
    </source>
</evidence>
<dbReference type="Pfam" id="PF02709">
    <property type="entry name" value="Glyco_transf_7C"/>
    <property type="match status" value="1"/>
</dbReference>
<dbReference type="GO" id="GO:0016740">
    <property type="term" value="F:transferase activity"/>
    <property type="evidence" value="ECO:0007669"/>
    <property type="project" value="UniProtKB-KW"/>
</dbReference>
<feature type="non-terminal residue" evidence="3">
    <location>
        <position position="112"/>
    </location>
</feature>
<feature type="domain" description="Galactosyltransferase C-terminal" evidence="2">
    <location>
        <begin position="25"/>
        <end position="90"/>
    </location>
</feature>
<dbReference type="SUPFAM" id="SSF53448">
    <property type="entry name" value="Nucleotide-diphospho-sugar transferases"/>
    <property type="match status" value="1"/>
</dbReference>
<dbReference type="AlphaFoldDB" id="A0A060C2F4"/>
<name>A0A060C2F4_9BACT</name>
<proteinExistence type="predicted"/>
<evidence type="ECO:0000313" key="3">
    <source>
        <dbReference type="EMBL" id="AIA87235.1"/>
    </source>
</evidence>
<sequence length="112" mass="13280">KHGKDKLNQWRIAWLADFLKYRYKTKGKHRYTAKGCNMAYWRDQFIDVNGYNEEIVGWGSEDEEFVVRLIKSGARKQYMKMGGIAFHIYHPLISRSREEINKKILADAINQP</sequence>
<evidence type="ECO:0000259" key="2">
    <source>
        <dbReference type="Pfam" id="PF02709"/>
    </source>
</evidence>
<protein>
    <submittedName>
        <fullName evidence="3">CAZy families GT2 protein</fullName>
    </submittedName>
</protein>
<reference evidence="3" key="1">
    <citation type="journal article" date="2013" name="Environ. Microbiol.">
        <title>Seasonally variable intestinal metagenomes of the red palm weevil (Rhynchophorus ferrugineus).</title>
        <authorList>
            <person name="Jia S."/>
            <person name="Zhang X."/>
            <person name="Zhang G."/>
            <person name="Yin A."/>
            <person name="Zhang S."/>
            <person name="Li F."/>
            <person name="Wang L."/>
            <person name="Zhao D."/>
            <person name="Yun Q."/>
            <person name="Tala"/>
            <person name="Wang J."/>
            <person name="Sun G."/>
            <person name="Baabdullah M."/>
            <person name="Yu X."/>
            <person name="Hu S."/>
            <person name="Al-Mssallem I.S."/>
            <person name="Yu J."/>
        </authorList>
    </citation>
    <scope>NUCLEOTIDE SEQUENCE</scope>
</reference>
<dbReference type="InterPro" id="IPR027791">
    <property type="entry name" value="Galactosyl_T_C"/>
</dbReference>
<organism evidence="3">
    <name type="scientific">uncultured Dyadobacter sp</name>
    <dbReference type="NCBI Taxonomy" id="443075"/>
    <lineage>
        <taxon>Bacteria</taxon>
        <taxon>Pseudomonadati</taxon>
        <taxon>Bacteroidota</taxon>
        <taxon>Cytophagia</taxon>
        <taxon>Cytophagales</taxon>
        <taxon>Spirosomataceae</taxon>
        <taxon>Dyadobacter</taxon>
        <taxon>environmental samples</taxon>
    </lineage>
</organism>
<accession>A0A060C2F4</accession>
<keyword evidence="1" id="KW-0808">Transferase</keyword>
<dbReference type="Gene3D" id="3.90.550.10">
    <property type="entry name" value="Spore Coat Polysaccharide Biosynthesis Protein SpsA, Chain A"/>
    <property type="match status" value="1"/>
</dbReference>
<dbReference type="EMBL" id="KF119967">
    <property type="protein sequence ID" value="AIA87235.1"/>
    <property type="molecule type" value="Genomic_DNA"/>
</dbReference>
<dbReference type="InterPro" id="IPR029044">
    <property type="entry name" value="Nucleotide-diphossugar_trans"/>
</dbReference>
<feature type="non-terminal residue" evidence="3">
    <location>
        <position position="1"/>
    </location>
</feature>